<evidence type="ECO:0000256" key="7">
    <source>
        <dbReference type="ARBA" id="ARBA00023136"/>
    </source>
</evidence>
<dbReference type="OrthoDB" id="9786870at2"/>
<evidence type="ECO:0000259" key="10">
    <source>
        <dbReference type="Pfam" id="PF08019"/>
    </source>
</evidence>
<evidence type="ECO:0000259" key="9">
    <source>
        <dbReference type="Pfam" id="PF00884"/>
    </source>
</evidence>
<dbReference type="Pfam" id="PF08019">
    <property type="entry name" value="EptA_B_N"/>
    <property type="match status" value="1"/>
</dbReference>
<evidence type="ECO:0000256" key="5">
    <source>
        <dbReference type="ARBA" id="ARBA00022692"/>
    </source>
</evidence>
<feature type="domain" description="Sulfatase N-terminal" evidence="9">
    <location>
        <begin position="230"/>
        <end position="517"/>
    </location>
</feature>
<dbReference type="PANTHER" id="PTHR30443">
    <property type="entry name" value="INNER MEMBRANE PROTEIN"/>
    <property type="match status" value="1"/>
</dbReference>
<name>A0A128FGB5_9GAMM</name>
<dbReference type="Proteomes" id="UP000073601">
    <property type="component" value="Unassembled WGS sequence"/>
</dbReference>
<keyword evidence="4 11" id="KW-0808">Transferase</keyword>
<proteinExistence type="predicted"/>
<dbReference type="Pfam" id="PF00884">
    <property type="entry name" value="Sulfatase"/>
    <property type="match status" value="1"/>
</dbReference>
<feature type="domain" description="Phosphoethanolamine transferase N-terminal" evidence="10">
    <location>
        <begin position="53"/>
        <end position="202"/>
    </location>
</feature>
<dbReference type="EC" id="2.7.-.-" evidence="11"/>
<keyword evidence="12" id="KW-1185">Reference proteome</keyword>
<dbReference type="CDD" id="cd16017">
    <property type="entry name" value="LptA"/>
    <property type="match status" value="1"/>
</dbReference>
<protein>
    <submittedName>
        <fullName evidence="11">Phosphoethanolamine transferase EptA</fullName>
        <ecNumber evidence="11">2.7.-.-</ecNumber>
    </submittedName>
</protein>
<keyword evidence="3" id="KW-0997">Cell inner membrane</keyword>
<evidence type="ECO:0000256" key="8">
    <source>
        <dbReference type="SAM" id="Phobius"/>
    </source>
</evidence>
<dbReference type="InterPro" id="IPR017850">
    <property type="entry name" value="Alkaline_phosphatase_core_sf"/>
</dbReference>
<keyword evidence="7 8" id="KW-0472">Membrane</keyword>
<dbReference type="InterPro" id="IPR058130">
    <property type="entry name" value="PEA_transf_C"/>
</dbReference>
<reference evidence="12" key="1">
    <citation type="submission" date="2016-02" db="EMBL/GenBank/DDBJ databases">
        <authorList>
            <person name="Rodrigo-Torres Lidia"/>
            <person name="Arahal R.David."/>
        </authorList>
    </citation>
    <scope>NUCLEOTIDE SEQUENCE [LARGE SCALE GENOMIC DNA]</scope>
    <source>
        <strain evidence="12">CECT 8713</strain>
    </source>
</reference>
<keyword evidence="6 8" id="KW-1133">Transmembrane helix</keyword>
<feature type="transmembrane region" description="Helical" evidence="8">
    <location>
        <begin position="45"/>
        <end position="65"/>
    </location>
</feature>
<comment type="subcellular location">
    <subcellularLocation>
        <location evidence="1">Cell inner membrane</location>
        <topology evidence="1">Multi-pass membrane protein</topology>
    </subcellularLocation>
</comment>
<evidence type="ECO:0000313" key="12">
    <source>
        <dbReference type="Proteomes" id="UP000073601"/>
    </source>
</evidence>
<evidence type="ECO:0000256" key="6">
    <source>
        <dbReference type="ARBA" id="ARBA00022989"/>
    </source>
</evidence>
<evidence type="ECO:0000256" key="2">
    <source>
        <dbReference type="ARBA" id="ARBA00022475"/>
    </source>
</evidence>
<evidence type="ECO:0000313" key="11">
    <source>
        <dbReference type="EMBL" id="CZF85818.1"/>
    </source>
</evidence>
<organism evidence="11 12">
    <name type="scientific">Grimontia marina</name>
    <dbReference type="NCBI Taxonomy" id="646534"/>
    <lineage>
        <taxon>Bacteria</taxon>
        <taxon>Pseudomonadati</taxon>
        <taxon>Pseudomonadota</taxon>
        <taxon>Gammaproteobacteria</taxon>
        <taxon>Vibrionales</taxon>
        <taxon>Vibrionaceae</taxon>
        <taxon>Grimontia</taxon>
    </lineage>
</organism>
<dbReference type="Gene3D" id="3.40.720.10">
    <property type="entry name" value="Alkaline Phosphatase, subunit A"/>
    <property type="match status" value="1"/>
</dbReference>
<dbReference type="GO" id="GO:0005886">
    <property type="term" value="C:plasma membrane"/>
    <property type="evidence" value="ECO:0007669"/>
    <property type="project" value="UniProtKB-SubCell"/>
</dbReference>
<dbReference type="NCBIfam" id="NF028537">
    <property type="entry name" value="P_eth_NH2_trans"/>
    <property type="match status" value="1"/>
</dbReference>
<dbReference type="NCBIfam" id="NF008619">
    <property type="entry name" value="PRK11598.1"/>
    <property type="match status" value="1"/>
</dbReference>
<evidence type="ECO:0000256" key="1">
    <source>
        <dbReference type="ARBA" id="ARBA00004429"/>
    </source>
</evidence>
<dbReference type="EMBL" id="FIZY01000044">
    <property type="protein sequence ID" value="CZF85818.1"/>
    <property type="molecule type" value="Genomic_DNA"/>
</dbReference>
<keyword evidence="2" id="KW-1003">Cell membrane</keyword>
<feature type="transmembrane region" description="Helical" evidence="8">
    <location>
        <begin position="72"/>
        <end position="93"/>
    </location>
</feature>
<dbReference type="SUPFAM" id="SSF53649">
    <property type="entry name" value="Alkaline phosphatase-like"/>
    <property type="match status" value="1"/>
</dbReference>
<accession>A0A128FGB5</accession>
<dbReference type="InterPro" id="IPR000917">
    <property type="entry name" value="Sulfatase_N"/>
</dbReference>
<evidence type="ECO:0000256" key="4">
    <source>
        <dbReference type="ARBA" id="ARBA00022679"/>
    </source>
</evidence>
<dbReference type="InterPro" id="IPR012549">
    <property type="entry name" value="EptA-like_N"/>
</dbReference>
<feature type="transmembrane region" description="Helical" evidence="8">
    <location>
        <begin position="152"/>
        <end position="170"/>
    </location>
</feature>
<dbReference type="GO" id="GO:0009244">
    <property type="term" value="P:lipopolysaccharide core region biosynthetic process"/>
    <property type="evidence" value="ECO:0007669"/>
    <property type="project" value="TreeGrafter"/>
</dbReference>
<dbReference type="RefSeq" id="WP_062713213.1">
    <property type="nucleotide sequence ID" value="NZ_CAWRCI010000044.1"/>
</dbReference>
<dbReference type="GO" id="GO:0016776">
    <property type="term" value="F:phosphotransferase activity, phosphate group as acceptor"/>
    <property type="evidence" value="ECO:0007669"/>
    <property type="project" value="TreeGrafter"/>
</dbReference>
<sequence length="537" mass="60281">MKRQIPLFLFTLIVALFFASAQNIALWQHLVSILNTNIHTDSGFLFSIPVLITMLCFALFALLIWPWIYKPLLIALLLFSTLASYAMVSYGQYFNYSMIINVFETNQSEATSYLSFSLLFWLVCLFVIPTFVVAKAKVRFPASVKSLLLQKLVMLIVAIGVTGVIASLYYKDYAALVRNNSEIKALINPTNYLSASFRYAKYRLYEKDIPFQTLGTDAKDTRNTGTPNVIVLVVGETSRSINYSLNGYERNTNPRLSKENVISFQHVTSCGTATAVSVPCMFSIMTHDTYNATTARHQEGVLDVLKHAKVNVSWIDNDGGCKGVCDRIEHLSIDPKSFKEDCAHGSCYDSVLLNGLADRVKNANGDTVIVLHLIGSHGPTYFERYPPEFRVFTPTCDTADIQNCSRQQVLNTYDNTIVYTDYVLSQVIDILDKYDNSHQTAMLYLSDHGESLGEDGIYLHGLPYGIAPEEQTSVPMILWMSPSFQNGHKVDQTCLKQNAKDISYSQDNLFHTLLGMASVSTRAYQPSLDMLHQCKKL</sequence>
<dbReference type="InterPro" id="IPR040423">
    <property type="entry name" value="PEA_transferase"/>
</dbReference>
<keyword evidence="5 8" id="KW-0812">Transmembrane</keyword>
<feature type="transmembrane region" description="Helical" evidence="8">
    <location>
        <begin position="113"/>
        <end position="132"/>
    </location>
</feature>
<evidence type="ECO:0000256" key="3">
    <source>
        <dbReference type="ARBA" id="ARBA00022519"/>
    </source>
</evidence>
<dbReference type="PANTHER" id="PTHR30443:SF0">
    <property type="entry name" value="PHOSPHOETHANOLAMINE TRANSFERASE EPTA"/>
    <property type="match status" value="1"/>
</dbReference>
<gene>
    <name evidence="11" type="primary">eptA</name>
    <name evidence="11" type="ORF">GMA8713_03851</name>
</gene>
<dbReference type="AlphaFoldDB" id="A0A128FGB5"/>